<reference evidence="1 2" key="1">
    <citation type="journal article" date="2019" name="Sci. Rep.">
        <title>Orb-weaving spider Araneus ventricosus genome elucidates the spidroin gene catalogue.</title>
        <authorList>
            <person name="Kono N."/>
            <person name="Nakamura H."/>
            <person name="Ohtoshi R."/>
            <person name="Moran D.A.P."/>
            <person name="Shinohara A."/>
            <person name="Yoshida Y."/>
            <person name="Fujiwara M."/>
            <person name="Mori M."/>
            <person name="Tomita M."/>
            <person name="Arakawa K."/>
        </authorList>
    </citation>
    <scope>NUCLEOTIDE SEQUENCE [LARGE SCALE GENOMIC DNA]</scope>
</reference>
<dbReference type="OrthoDB" id="1304888at2759"/>
<keyword evidence="2" id="KW-1185">Reference proteome</keyword>
<gene>
    <name evidence="1" type="primary">POLX_1151</name>
    <name evidence="1" type="ORF">AVEN_196526_1</name>
</gene>
<organism evidence="1 2">
    <name type="scientific">Araneus ventricosus</name>
    <name type="common">Orbweaver spider</name>
    <name type="synonym">Epeira ventricosa</name>
    <dbReference type="NCBI Taxonomy" id="182803"/>
    <lineage>
        <taxon>Eukaryota</taxon>
        <taxon>Metazoa</taxon>
        <taxon>Ecdysozoa</taxon>
        <taxon>Arthropoda</taxon>
        <taxon>Chelicerata</taxon>
        <taxon>Arachnida</taxon>
        <taxon>Araneae</taxon>
        <taxon>Araneomorphae</taxon>
        <taxon>Entelegynae</taxon>
        <taxon>Araneoidea</taxon>
        <taxon>Araneidae</taxon>
        <taxon>Araneus</taxon>
    </lineage>
</organism>
<evidence type="ECO:0000313" key="2">
    <source>
        <dbReference type="Proteomes" id="UP000499080"/>
    </source>
</evidence>
<dbReference type="Proteomes" id="UP000499080">
    <property type="component" value="Unassembled WGS sequence"/>
</dbReference>
<evidence type="ECO:0000313" key="1">
    <source>
        <dbReference type="EMBL" id="GBO36679.1"/>
    </source>
</evidence>
<dbReference type="PANTHER" id="PTHR11439">
    <property type="entry name" value="GAG-POL-RELATED RETROTRANSPOSON"/>
    <property type="match status" value="1"/>
</dbReference>
<accession>A0A4Y2WHK1</accession>
<sequence>AKSQEGDPSMVDVPYREAVGCLQYLAVTIRPNIAFAVVFASRALCKPTKDDWKHVERIYIYLRGTSNVGLLYKSHVQTEFSVSSDADHAGDEKTRRSTSAEYVAASEASNQLVWLKLLFKELFEYDGSPFLYVDNQCAIKVAQNPQHQRTCKHIHVRFNSITEKVERGVLKSMFHRQNKLLIF</sequence>
<dbReference type="CDD" id="cd09272">
    <property type="entry name" value="RNase_HI_RT_Ty1"/>
    <property type="match status" value="1"/>
</dbReference>
<feature type="non-terminal residue" evidence="1">
    <location>
        <position position="1"/>
    </location>
</feature>
<dbReference type="AlphaFoldDB" id="A0A4Y2WHK1"/>
<proteinExistence type="predicted"/>
<protein>
    <submittedName>
        <fullName evidence="1">Retrovirus-related Pol polyprotein from transposon TNT 1-94</fullName>
    </submittedName>
</protein>
<name>A0A4Y2WHK1_ARAVE</name>
<comment type="caution">
    <text evidence="1">The sequence shown here is derived from an EMBL/GenBank/DDBJ whole genome shotgun (WGS) entry which is preliminary data.</text>
</comment>
<dbReference type="PANTHER" id="PTHR11439:SF515">
    <property type="entry name" value="GAG-POL POLYPROTEIN"/>
    <property type="match status" value="1"/>
</dbReference>
<dbReference type="EMBL" id="BGPR01060933">
    <property type="protein sequence ID" value="GBO36679.1"/>
    <property type="molecule type" value="Genomic_DNA"/>
</dbReference>